<evidence type="ECO:0000256" key="4">
    <source>
        <dbReference type="ARBA" id="ARBA00022989"/>
    </source>
</evidence>
<sequence length="74" mass="8402">MMGLALGAYDGWQTFLVMIGGCLLLGLWLAALLDIFRHSFQQPYQKILWVVIVTLFPVVGIFGYMLLGRKQKIK</sequence>
<evidence type="ECO:0000256" key="5">
    <source>
        <dbReference type="ARBA" id="ARBA00023136"/>
    </source>
</evidence>
<dbReference type="InterPro" id="IPR027379">
    <property type="entry name" value="CLS_N"/>
</dbReference>
<evidence type="ECO:0000256" key="6">
    <source>
        <dbReference type="SAM" id="Phobius"/>
    </source>
</evidence>
<evidence type="ECO:0000313" key="8">
    <source>
        <dbReference type="EMBL" id="WKN39406.1"/>
    </source>
</evidence>
<keyword evidence="5 6" id="KW-0472">Membrane</keyword>
<feature type="transmembrane region" description="Helical" evidence="6">
    <location>
        <begin position="12"/>
        <end position="35"/>
    </location>
</feature>
<reference evidence="8" key="1">
    <citation type="journal article" date="2023" name="Comput. Struct. Biotechnol. J.">
        <title>Discovery of a novel marine Bacteroidetes with a rich repertoire of carbohydrate-active enzymes.</title>
        <authorList>
            <person name="Chen B."/>
            <person name="Liu G."/>
            <person name="Chen Q."/>
            <person name="Wang H."/>
            <person name="Liu L."/>
            <person name="Tang K."/>
        </authorList>
    </citation>
    <scope>NUCLEOTIDE SEQUENCE</scope>
    <source>
        <strain evidence="8">TK19036</strain>
    </source>
</reference>
<keyword evidence="3 6" id="KW-0812">Transmembrane</keyword>
<protein>
    <submittedName>
        <fullName evidence="8">PLDc N-terminal domain-containing protein</fullName>
    </submittedName>
</protein>
<accession>A0AA49GUC1</accession>
<gene>
    <name evidence="8" type="ORF">K4G66_11960</name>
</gene>
<evidence type="ECO:0000256" key="3">
    <source>
        <dbReference type="ARBA" id="ARBA00022692"/>
    </source>
</evidence>
<name>A0AA49GUC1_9BACT</name>
<evidence type="ECO:0000259" key="7">
    <source>
        <dbReference type="Pfam" id="PF13396"/>
    </source>
</evidence>
<keyword evidence="2" id="KW-1003">Cell membrane</keyword>
<organism evidence="8">
    <name type="scientific">Roseihalotalea indica</name>
    <dbReference type="NCBI Taxonomy" id="2867963"/>
    <lineage>
        <taxon>Bacteria</taxon>
        <taxon>Pseudomonadati</taxon>
        <taxon>Bacteroidota</taxon>
        <taxon>Cytophagia</taxon>
        <taxon>Cytophagales</taxon>
        <taxon>Catalimonadaceae</taxon>
        <taxon>Roseihalotalea</taxon>
    </lineage>
</organism>
<dbReference type="Pfam" id="PF13396">
    <property type="entry name" value="PLDc_N"/>
    <property type="match status" value="1"/>
</dbReference>
<dbReference type="AlphaFoldDB" id="A0AA49GUC1"/>
<dbReference type="EMBL" id="CP120682">
    <property type="protein sequence ID" value="WKN39406.1"/>
    <property type="molecule type" value="Genomic_DNA"/>
</dbReference>
<feature type="domain" description="Cardiolipin synthase N-terminal" evidence="7">
    <location>
        <begin position="27"/>
        <end position="69"/>
    </location>
</feature>
<evidence type="ECO:0000256" key="2">
    <source>
        <dbReference type="ARBA" id="ARBA00022475"/>
    </source>
</evidence>
<dbReference type="GO" id="GO:0005886">
    <property type="term" value="C:plasma membrane"/>
    <property type="evidence" value="ECO:0007669"/>
    <property type="project" value="UniProtKB-SubCell"/>
</dbReference>
<feature type="transmembrane region" description="Helical" evidence="6">
    <location>
        <begin position="47"/>
        <end position="67"/>
    </location>
</feature>
<proteinExistence type="predicted"/>
<keyword evidence="4 6" id="KW-1133">Transmembrane helix</keyword>
<reference evidence="8" key="2">
    <citation type="journal article" date="2024" name="Antonie Van Leeuwenhoek">
        <title>Roseihalotalea indica gen. nov., sp. nov., a halophilic Bacteroidetes from mesopelagic Southwest Indian Ocean with higher carbohydrate metabolic potential.</title>
        <authorList>
            <person name="Chen B."/>
            <person name="Zhang M."/>
            <person name="Lin D."/>
            <person name="Ye J."/>
            <person name="Tang K."/>
        </authorList>
    </citation>
    <scope>NUCLEOTIDE SEQUENCE</scope>
    <source>
        <strain evidence="8">TK19036</strain>
    </source>
</reference>
<evidence type="ECO:0000256" key="1">
    <source>
        <dbReference type="ARBA" id="ARBA00004651"/>
    </source>
</evidence>
<comment type="subcellular location">
    <subcellularLocation>
        <location evidence="1">Cell membrane</location>
        <topology evidence="1">Multi-pass membrane protein</topology>
    </subcellularLocation>
</comment>